<comment type="similarity">
    <text evidence="1">Belongs to the 'phage' integrase family.</text>
</comment>
<dbReference type="Proteomes" id="UP000253314">
    <property type="component" value="Unassembled WGS sequence"/>
</dbReference>
<evidence type="ECO:0000256" key="4">
    <source>
        <dbReference type="ARBA" id="ARBA00023172"/>
    </source>
</evidence>
<dbReference type="Gene3D" id="1.10.443.10">
    <property type="entry name" value="Intergrase catalytic core"/>
    <property type="match status" value="1"/>
</dbReference>
<dbReference type="Pfam" id="PF02899">
    <property type="entry name" value="Phage_int_SAM_1"/>
    <property type="match status" value="1"/>
</dbReference>
<dbReference type="InterPro" id="IPR050090">
    <property type="entry name" value="Tyrosine_recombinase_XerCD"/>
</dbReference>
<organism evidence="8 9">
    <name type="scientific">Bacillus taeanensis</name>
    <dbReference type="NCBI Taxonomy" id="273032"/>
    <lineage>
        <taxon>Bacteria</taxon>
        <taxon>Bacillati</taxon>
        <taxon>Bacillota</taxon>
        <taxon>Bacilli</taxon>
        <taxon>Bacillales</taxon>
        <taxon>Bacillaceae</taxon>
        <taxon>Bacillus</taxon>
    </lineage>
</organism>
<dbReference type="Pfam" id="PF00589">
    <property type="entry name" value="Phage_integrase"/>
    <property type="match status" value="1"/>
</dbReference>
<dbReference type="GO" id="GO:0015074">
    <property type="term" value="P:DNA integration"/>
    <property type="evidence" value="ECO:0007669"/>
    <property type="project" value="UniProtKB-KW"/>
</dbReference>
<feature type="domain" description="Core-binding (CB)" evidence="7">
    <location>
        <begin position="7"/>
        <end position="91"/>
    </location>
</feature>
<dbReference type="OrthoDB" id="974902at2"/>
<dbReference type="AlphaFoldDB" id="A0A366XZW6"/>
<evidence type="ECO:0000256" key="1">
    <source>
        <dbReference type="ARBA" id="ARBA00008857"/>
    </source>
</evidence>
<dbReference type="PROSITE" id="PS51900">
    <property type="entry name" value="CB"/>
    <property type="match status" value="1"/>
</dbReference>
<evidence type="ECO:0000313" key="9">
    <source>
        <dbReference type="Proteomes" id="UP000253314"/>
    </source>
</evidence>
<dbReference type="PROSITE" id="PS51898">
    <property type="entry name" value="TYR_RECOMBINASE"/>
    <property type="match status" value="1"/>
</dbReference>
<dbReference type="EMBL" id="QOCW01000002">
    <property type="protein sequence ID" value="RBW71118.1"/>
    <property type="molecule type" value="Genomic_DNA"/>
</dbReference>
<evidence type="ECO:0000256" key="2">
    <source>
        <dbReference type="ARBA" id="ARBA00022908"/>
    </source>
</evidence>
<protein>
    <submittedName>
        <fullName evidence="8">Recombinase XerC</fullName>
    </submittedName>
</protein>
<evidence type="ECO:0000259" key="7">
    <source>
        <dbReference type="PROSITE" id="PS51900"/>
    </source>
</evidence>
<dbReference type="PANTHER" id="PTHR30349:SF41">
    <property type="entry name" value="INTEGRASE_RECOMBINASE PROTEIN MJ0367-RELATED"/>
    <property type="match status" value="1"/>
</dbReference>
<gene>
    <name evidence="8" type="ORF">DS031_03805</name>
</gene>
<proteinExistence type="inferred from homology"/>
<keyword evidence="4" id="KW-0233">DNA recombination</keyword>
<name>A0A366XZW6_9BACI</name>
<comment type="caution">
    <text evidence="8">The sequence shown here is derived from an EMBL/GenBank/DDBJ whole genome shotgun (WGS) entry which is preliminary data.</text>
</comment>
<dbReference type="GO" id="GO:0003677">
    <property type="term" value="F:DNA binding"/>
    <property type="evidence" value="ECO:0007669"/>
    <property type="project" value="UniProtKB-UniRule"/>
</dbReference>
<dbReference type="CDD" id="cd00397">
    <property type="entry name" value="DNA_BRE_C"/>
    <property type="match status" value="1"/>
</dbReference>
<dbReference type="InterPro" id="IPR002104">
    <property type="entry name" value="Integrase_catalytic"/>
</dbReference>
<dbReference type="InterPro" id="IPR004107">
    <property type="entry name" value="Integrase_SAM-like_N"/>
</dbReference>
<feature type="domain" description="Tyr recombinase" evidence="6">
    <location>
        <begin position="110"/>
        <end position="280"/>
    </location>
</feature>
<dbReference type="InterPro" id="IPR011010">
    <property type="entry name" value="DNA_brk_join_enz"/>
</dbReference>
<keyword evidence="9" id="KW-1185">Reference proteome</keyword>
<accession>A0A366XZW6</accession>
<dbReference type="InterPro" id="IPR010998">
    <property type="entry name" value="Integrase_recombinase_N"/>
</dbReference>
<dbReference type="InterPro" id="IPR013762">
    <property type="entry name" value="Integrase-like_cat_sf"/>
</dbReference>
<dbReference type="SUPFAM" id="SSF56349">
    <property type="entry name" value="DNA breaking-rejoining enzymes"/>
    <property type="match status" value="1"/>
</dbReference>
<dbReference type="InterPro" id="IPR044068">
    <property type="entry name" value="CB"/>
</dbReference>
<reference evidence="8 9" key="1">
    <citation type="submission" date="2018-07" db="EMBL/GenBank/DDBJ databases">
        <title>Lottiidibacillus patelloidae gen. nov., sp. nov., isolated from the intestinal tract of a marine limpet and the reclassification of B. taeanensis BH030017T, B. algicola KMM 3737T and B. hwajinpoensis SW-72T as genus Lottiidibacillus.</title>
        <authorList>
            <person name="Liu R."/>
            <person name="Huang Z."/>
        </authorList>
    </citation>
    <scope>NUCLEOTIDE SEQUENCE [LARGE SCALE GENOMIC DNA]</scope>
    <source>
        <strain evidence="8 9">BH030017</strain>
    </source>
</reference>
<sequence length="284" mass="32968">MKMGNKGEISDSIDSYSTWLLEEGKSKNTVKTYVGVLHAFESWLIEKKRNIYELSTDDIQGYINYLQALNRSTSTVEKIFTAIRMYAHFQNKLDLVQNIQRKAKKKTIETPPVSLNHNEQNKLLQRVKQDHNLRNITIVYTLLHTGIRISELCFLNRSDIFMMDGKGTLTVRNEDGKIDRKIPLSQETQYYLEHYLNELETESEALFLSNVSNRISPRAVQYMLKKYNVNPHKLRHTFCQELINKGVSLAVVAKLAGHSDINVTRRYIHLLSDEIEDAIERTFA</sequence>
<evidence type="ECO:0000313" key="8">
    <source>
        <dbReference type="EMBL" id="RBW71118.1"/>
    </source>
</evidence>
<evidence type="ECO:0000259" key="6">
    <source>
        <dbReference type="PROSITE" id="PS51898"/>
    </source>
</evidence>
<evidence type="ECO:0000256" key="3">
    <source>
        <dbReference type="ARBA" id="ARBA00023125"/>
    </source>
</evidence>
<dbReference type="PANTHER" id="PTHR30349">
    <property type="entry name" value="PHAGE INTEGRASE-RELATED"/>
    <property type="match status" value="1"/>
</dbReference>
<keyword evidence="2" id="KW-0229">DNA integration</keyword>
<dbReference type="GO" id="GO:0006310">
    <property type="term" value="P:DNA recombination"/>
    <property type="evidence" value="ECO:0007669"/>
    <property type="project" value="UniProtKB-KW"/>
</dbReference>
<dbReference type="Gene3D" id="1.10.150.130">
    <property type="match status" value="1"/>
</dbReference>
<keyword evidence="3 5" id="KW-0238">DNA-binding</keyword>
<evidence type="ECO:0000256" key="5">
    <source>
        <dbReference type="PROSITE-ProRule" id="PRU01248"/>
    </source>
</evidence>